<dbReference type="Gene3D" id="3.30.420.40">
    <property type="match status" value="2"/>
</dbReference>
<reference evidence="6 7" key="1">
    <citation type="submission" date="2023-07" db="EMBL/GenBank/DDBJ databases">
        <title>Genomic Encyclopedia of Type Strains, Phase IV (KMG-IV): sequencing the most valuable type-strain genomes for metagenomic binning, comparative biology and taxonomic classification.</title>
        <authorList>
            <person name="Goeker M."/>
        </authorList>
    </citation>
    <scope>NUCLEOTIDE SEQUENCE [LARGE SCALE GENOMIC DNA]</scope>
    <source>
        <strain evidence="6 7">DSM 100301</strain>
    </source>
</reference>
<dbReference type="SUPFAM" id="SSF53067">
    <property type="entry name" value="Actin-like ATPase domain"/>
    <property type="match status" value="2"/>
</dbReference>
<organism evidence="6 7">
    <name type="scientific">Rhizobium paknamense</name>
    <dbReference type="NCBI Taxonomy" id="1206817"/>
    <lineage>
        <taxon>Bacteria</taxon>
        <taxon>Pseudomonadati</taxon>
        <taxon>Pseudomonadota</taxon>
        <taxon>Alphaproteobacteria</taxon>
        <taxon>Hyphomicrobiales</taxon>
        <taxon>Rhizobiaceae</taxon>
        <taxon>Rhizobium/Agrobacterium group</taxon>
        <taxon>Rhizobium</taxon>
    </lineage>
</organism>
<dbReference type="PANTHER" id="PTHR43095">
    <property type="entry name" value="SUGAR KINASE"/>
    <property type="match status" value="1"/>
</dbReference>
<comment type="caution">
    <text evidence="6">The sequence shown here is derived from an EMBL/GenBank/DDBJ whole genome shotgun (WGS) entry which is preliminary data.</text>
</comment>
<sequence length="460" mass="49164">MSQYRQIAVIDIGKTNAKVVVLSSEDGQEIAARRTPNRVLSGPPYGHFDAKGLWAFILESLRDFAVQPGYEAISITTHGASCVVLDGDGELALPIIDYEYLYPPEVVAAYETIRPGFAESFSPRLPGGLNVGAQLHFQRTCFPEAFAKVRTVLTYPQYWAFRLTGVLANEVTSLGCHTDLWCPEEGAFSPLVDALEMREKMAPMRSAFDVLGPVKDDVRQVLQLPAPVPVYCGIHDSNASLLPHLLRRKPPFSVLSTGTWIISFAVGGRAEGLDPGRDTLCNVDAYGRAVPSARYMGGREFELLTAGVTPPSDGEIEAAVFAVLERGVMILPNAGEGCGPLPGQRLEWVGKPVNAAEQVAAVSLYSAMMTNASLALIADAGPVVVEGPFAKNHLYLRALAALTGRKVIVAEGGTPTGTAEGAALLTGIAAPAIQEKVIGPAGLDLSRYHALFQQRVAARQ</sequence>
<name>A0ABU0IE20_9HYPH</name>
<feature type="domain" description="Carbohydrate kinase FGGY N-terminal" evidence="4">
    <location>
        <begin position="8"/>
        <end position="242"/>
    </location>
</feature>
<keyword evidence="3 6" id="KW-0418">Kinase</keyword>
<dbReference type="Proteomes" id="UP001235269">
    <property type="component" value="Unassembled WGS sequence"/>
</dbReference>
<dbReference type="Pfam" id="PF00370">
    <property type="entry name" value="FGGY_N"/>
    <property type="match status" value="1"/>
</dbReference>
<evidence type="ECO:0000256" key="3">
    <source>
        <dbReference type="ARBA" id="ARBA00022777"/>
    </source>
</evidence>
<dbReference type="GO" id="GO:0016301">
    <property type="term" value="F:kinase activity"/>
    <property type="evidence" value="ECO:0007669"/>
    <property type="project" value="UniProtKB-KW"/>
</dbReference>
<dbReference type="InterPro" id="IPR049382">
    <property type="entry name" value="FGGY_C_2"/>
</dbReference>
<evidence type="ECO:0000313" key="7">
    <source>
        <dbReference type="Proteomes" id="UP001235269"/>
    </source>
</evidence>
<dbReference type="Pfam" id="PF21546">
    <property type="entry name" value="FGGY_C_2"/>
    <property type="match status" value="1"/>
</dbReference>
<keyword evidence="7" id="KW-1185">Reference proteome</keyword>
<gene>
    <name evidence="6" type="ORF">QO005_002818</name>
</gene>
<evidence type="ECO:0000256" key="1">
    <source>
        <dbReference type="ARBA" id="ARBA00009156"/>
    </source>
</evidence>
<evidence type="ECO:0000259" key="5">
    <source>
        <dbReference type="Pfam" id="PF21546"/>
    </source>
</evidence>
<proteinExistence type="inferred from homology"/>
<feature type="domain" description="Carbohydrate kinase FGGY C-terminal" evidence="5">
    <location>
        <begin position="250"/>
        <end position="427"/>
    </location>
</feature>
<protein>
    <submittedName>
        <fullName evidence="6">Sugar (Pentulose or hexulose) kinase</fullName>
    </submittedName>
</protein>
<dbReference type="InterPro" id="IPR018484">
    <property type="entry name" value="FGGY_N"/>
</dbReference>
<dbReference type="InterPro" id="IPR043129">
    <property type="entry name" value="ATPase_NBD"/>
</dbReference>
<accession>A0ABU0IE20</accession>
<evidence type="ECO:0000259" key="4">
    <source>
        <dbReference type="Pfam" id="PF00370"/>
    </source>
</evidence>
<dbReference type="PANTHER" id="PTHR43095:SF3">
    <property type="entry name" value="L-XYLULOSE_3-KETO-L-GULONATE KINASE"/>
    <property type="match status" value="1"/>
</dbReference>
<evidence type="ECO:0000256" key="2">
    <source>
        <dbReference type="ARBA" id="ARBA00022679"/>
    </source>
</evidence>
<comment type="similarity">
    <text evidence="1">Belongs to the FGGY kinase family.</text>
</comment>
<keyword evidence="2" id="KW-0808">Transferase</keyword>
<dbReference type="InterPro" id="IPR050406">
    <property type="entry name" value="FGGY_Carb_Kinase"/>
</dbReference>
<dbReference type="CDD" id="cd07772">
    <property type="entry name" value="ASKHA_NBD_FGGY_NaCK-like"/>
    <property type="match status" value="1"/>
</dbReference>
<evidence type="ECO:0000313" key="6">
    <source>
        <dbReference type="EMBL" id="MDQ0456477.1"/>
    </source>
</evidence>
<dbReference type="RefSeq" id="WP_307158667.1">
    <property type="nucleotide sequence ID" value="NZ_JAUSWH010000008.1"/>
</dbReference>
<dbReference type="EMBL" id="JAUSWH010000008">
    <property type="protein sequence ID" value="MDQ0456477.1"/>
    <property type="molecule type" value="Genomic_DNA"/>
</dbReference>